<reference evidence="2 3" key="1">
    <citation type="submission" date="2019-07" db="EMBL/GenBank/DDBJ databases">
        <title>Genomic Encyclopedia of Type Strains, Phase IV (KMG-IV): sequencing the most valuable type-strain genomes for metagenomic binning, comparative biology and taxonomic classification.</title>
        <authorList>
            <person name="Goeker M."/>
        </authorList>
    </citation>
    <scope>NUCLEOTIDE SEQUENCE [LARGE SCALE GENOMIC DNA]</scope>
    <source>
        <strain evidence="2 3">SS015</strain>
    </source>
</reference>
<evidence type="ECO:0000256" key="1">
    <source>
        <dbReference type="SAM" id="SignalP"/>
    </source>
</evidence>
<dbReference type="Proteomes" id="UP000324159">
    <property type="component" value="Unassembled WGS sequence"/>
</dbReference>
<evidence type="ECO:0000313" key="3">
    <source>
        <dbReference type="Proteomes" id="UP000324159"/>
    </source>
</evidence>
<keyword evidence="1" id="KW-0732">Signal</keyword>
<feature type="signal peptide" evidence="1">
    <location>
        <begin position="1"/>
        <end position="19"/>
    </location>
</feature>
<organism evidence="2 3">
    <name type="scientific">Geothermobacter ehrlichii</name>
    <dbReference type="NCBI Taxonomy" id="213224"/>
    <lineage>
        <taxon>Bacteria</taxon>
        <taxon>Pseudomonadati</taxon>
        <taxon>Thermodesulfobacteriota</taxon>
        <taxon>Desulfuromonadia</taxon>
        <taxon>Desulfuromonadales</taxon>
        <taxon>Geothermobacteraceae</taxon>
        <taxon>Geothermobacter</taxon>
    </lineage>
</organism>
<accession>A0A5D3WN58</accession>
<comment type="caution">
    <text evidence="2">The sequence shown here is derived from an EMBL/GenBank/DDBJ whole genome shotgun (WGS) entry which is preliminary data.</text>
</comment>
<name>A0A5D3WN58_9BACT</name>
<feature type="chain" id="PRO_5022728308" evidence="1">
    <location>
        <begin position="20"/>
        <end position="279"/>
    </location>
</feature>
<dbReference type="Pfam" id="PF11306">
    <property type="entry name" value="DUF3108"/>
    <property type="match status" value="1"/>
</dbReference>
<protein>
    <submittedName>
        <fullName evidence="2">Uncharacterized protein DUF3108</fullName>
    </submittedName>
</protein>
<dbReference type="OrthoDB" id="5387346at2"/>
<proteinExistence type="predicted"/>
<dbReference type="InterPro" id="IPR021457">
    <property type="entry name" value="DUF3108"/>
</dbReference>
<gene>
    <name evidence="2" type="ORF">EDC39_105134</name>
</gene>
<evidence type="ECO:0000313" key="2">
    <source>
        <dbReference type="EMBL" id="TYO98765.1"/>
    </source>
</evidence>
<dbReference type="EMBL" id="VNIB01000005">
    <property type="protein sequence ID" value="TYO98765.1"/>
    <property type="molecule type" value="Genomic_DNA"/>
</dbReference>
<sequence length="279" mass="31036">MRRLLPLLLLLLLSSPVAAAGDPAAGNPVAGTAELPPSIAGLPGRTYHYDIAFLWFRRLARGEFYLAPGDTPGIWRAVLDARTLGIAAWLTRDREQKYESLMRLDGQGRLHTIWHSSTIYKGKGEKRRGRTKVYHYDHEARQVRVTVERNGMVTEGDPMPMPDGKEPVDVLTAFFNFRAGVYGPLEVGRRVVVPTFSRKGPSDIVIDILPRSDWPSGYRPEGDVLFCRVTLDQEVFNTGGGHVYVWLDRRGMPLGGVVENVLGMGDVRGTKVREVVNGE</sequence>
<keyword evidence="3" id="KW-1185">Reference proteome</keyword>
<dbReference type="RefSeq" id="WP_148895701.1">
    <property type="nucleotide sequence ID" value="NZ_VNIB01000005.1"/>
</dbReference>
<dbReference type="AlphaFoldDB" id="A0A5D3WN58"/>